<dbReference type="KEGG" id="cvr:CHLNCDRAFT_136133"/>
<sequence>MEALRLVVRQDHVSAVQIACGVRKLLSPMQQARLAAVAWPWYPYPSKWAPLLLGGQ</sequence>
<dbReference type="RefSeq" id="XP_005846156.1">
    <property type="nucleotide sequence ID" value="XM_005846094.1"/>
</dbReference>
<reference evidence="1 2" key="1">
    <citation type="journal article" date="2010" name="Plant Cell">
        <title>The Chlorella variabilis NC64A genome reveals adaptation to photosymbiosis, coevolution with viruses, and cryptic sex.</title>
        <authorList>
            <person name="Blanc G."/>
            <person name="Duncan G."/>
            <person name="Agarkova I."/>
            <person name="Borodovsky M."/>
            <person name="Gurnon J."/>
            <person name="Kuo A."/>
            <person name="Lindquist E."/>
            <person name="Lucas S."/>
            <person name="Pangilinan J."/>
            <person name="Polle J."/>
            <person name="Salamov A."/>
            <person name="Terry A."/>
            <person name="Yamada T."/>
            <person name="Dunigan D.D."/>
            <person name="Grigoriev I.V."/>
            <person name="Claverie J.M."/>
            <person name="Van Etten J.L."/>
        </authorList>
    </citation>
    <scope>NUCLEOTIDE SEQUENCE [LARGE SCALE GENOMIC DNA]</scope>
    <source>
        <strain evidence="1 2">NC64A</strain>
    </source>
</reference>
<dbReference type="Proteomes" id="UP000008141">
    <property type="component" value="Unassembled WGS sequence"/>
</dbReference>
<evidence type="ECO:0000313" key="1">
    <source>
        <dbReference type="EMBL" id="EFN54054.1"/>
    </source>
</evidence>
<dbReference type="AlphaFoldDB" id="E1ZJU3"/>
<gene>
    <name evidence="1" type="ORF">CHLNCDRAFT_136133</name>
</gene>
<dbReference type="GeneID" id="17353478"/>
<protein>
    <submittedName>
        <fullName evidence="1">Uncharacterized protein</fullName>
    </submittedName>
</protein>
<organism evidence="2">
    <name type="scientific">Chlorella variabilis</name>
    <name type="common">Green alga</name>
    <dbReference type="NCBI Taxonomy" id="554065"/>
    <lineage>
        <taxon>Eukaryota</taxon>
        <taxon>Viridiplantae</taxon>
        <taxon>Chlorophyta</taxon>
        <taxon>core chlorophytes</taxon>
        <taxon>Trebouxiophyceae</taxon>
        <taxon>Chlorellales</taxon>
        <taxon>Chlorellaceae</taxon>
        <taxon>Chlorella clade</taxon>
        <taxon>Chlorella</taxon>
    </lineage>
</organism>
<keyword evidence="2" id="KW-1185">Reference proteome</keyword>
<dbReference type="EMBL" id="GL433849">
    <property type="protein sequence ID" value="EFN54054.1"/>
    <property type="molecule type" value="Genomic_DNA"/>
</dbReference>
<dbReference type="InParanoid" id="E1ZJU3"/>
<name>E1ZJU3_CHLVA</name>
<proteinExistence type="predicted"/>
<accession>E1ZJU3</accession>
<evidence type="ECO:0000313" key="2">
    <source>
        <dbReference type="Proteomes" id="UP000008141"/>
    </source>
</evidence>